<sequence>MRSLTRRPVALLLVALIGVLGAAYGWSSASTTYESRAVVLIIPPAGTAAGDQGGPAANPLVNLDYSISQLALTVSSQLQGDEVRTAVVAAGGDGVYSADTLSSDNAAVAQLTPLISLTASGPSAEGAQRAAAALVEQSSTQLAAIQTAANVPATSQARVVTSAAPTTGVAAGNAQVRAAGVTGLAAGFVALLALVALTPLLGGRAGSGRSAGTARARSGVSRADVRALLEDEWQRSGRNVPLTRAEARQAWRSAEARLEAAQRSGSRQIEAPRTVRHQGRG</sequence>
<feature type="transmembrane region" description="Helical" evidence="2">
    <location>
        <begin position="178"/>
        <end position="201"/>
    </location>
</feature>
<keyword evidence="2" id="KW-1133">Transmembrane helix</keyword>
<proteinExistence type="predicted"/>
<keyword evidence="2" id="KW-0472">Membrane</keyword>
<evidence type="ECO:0000313" key="4">
    <source>
        <dbReference type="Proteomes" id="UP000265581"/>
    </source>
</evidence>
<evidence type="ECO:0000256" key="2">
    <source>
        <dbReference type="SAM" id="Phobius"/>
    </source>
</evidence>
<name>A0A371P4J7_9ACTN</name>
<keyword evidence="4" id="KW-1185">Reference proteome</keyword>
<dbReference type="Proteomes" id="UP000265581">
    <property type="component" value="Unassembled WGS sequence"/>
</dbReference>
<dbReference type="EMBL" id="QUBR01000002">
    <property type="protein sequence ID" value="REK70859.1"/>
    <property type="molecule type" value="Genomic_DNA"/>
</dbReference>
<evidence type="ECO:0000313" key="3">
    <source>
        <dbReference type="EMBL" id="REK70859.1"/>
    </source>
</evidence>
<dbReference type="AlphaFoldDB" id="A0A371P4J7"/>
<organism evidence="3 4">
    <name type="scientific">Aeromicrobium endophyticum</name>
    <dbReference type="NCBI Taxonomy" id="2292704"/>
    <lineage>
        <taxon>Bacteria</taxon>
        <taxon>Bacillati</taxon>
        <taxon>Actinomycetota</taxon>
        <taxon>Actinomycetes</taxon>
        <taxon>Propionibacteriales</taxon>
        <taxon>Nocardioidaceae</taxon>
        <taxon>Aeromicrobium</taxon>
    </lineage>
</organism>
<reference evidence="3 4" key="1">
    <citation type="submission" date="2018-08" db="EMBL/GenBank/DDBJ databases">
        <title>Aeromicrobium sp. M2KJ-4, whole genome shotgun sequence.</title>
        <authorList>
            <person name="Tuo L."/>
        </authorList>
    </citation>
    <scope>NUCLEOTIDE SEQUENCE [LARGE SCALE GENOMIC DNA]</scope>
    <source>
        <strain evidence="3 4">M2KJ-4</strain>
    </source>
</reference>
<feature type="region of interest" description="Disordered" evidence="1">
    <location>
        <begin position="255"/>
        <end position="281"/>
    </location>
</feature>
<comment type="caution">
    <text evidence="3">The sequence shown here is derived from an EMBL/GenBank/DDBJ whole genome shotgun (WGS) entry which is preliminary data.</text>
</comment>
<evidence type="ECO:0008006" key="5">
    <source>
        <dbReference type="Google" id="ProtNLM"/>
    </source>
</evidence>
<gene>
    <name evidence="3" type="ORF">DX116_17395</name>
</gene>
<accession>A0A371P4J7</accession>
<keyword evidence="2" id="KW-0812">Transmembrane</keyword>
<protein>
    <recommendedName>
        <fullName evidence="5">Polysaccharide chain length determinant N-terminal domain-containing protein</fullName>
    </recommendedName>
</protein>
<evidence type="ECO:0000256" key="1">
    <source>
        <dbReference type="SAM" id="MobiDB-lite"/>
    </source>
</evidence>